<feature type="transmembrane region" description="Helical" evidence="1">
    <location>
        <begin position="76"/>
        <end position="97"/>
    </location>
</feature>
<evidence type="ECO:0000313" key="2">
    <source>
        <dbReference type="EMBL" id="CAH2072028.1"/>
    </source>
</evidence>
<name>A0ABN8J1H6_9NEOP</name>
<keyword evidence="3" id="KW-1185">Reference proteome</keyword>
<evidence type="ECO:0000313" key="3">
    <source>
        <dbReference type="Proteomes" id="UP000837857"/>
    </source>
</evidence>
<reference evidence="2" key="1">
    <citation type="submission" date="2022-03" db="EMBL/GenBank/DDBJ databases">
        <authorList>
            <person name="Martin H S."/>
        </authorList>
    </citation>
    <scope>NUCLEOTIDE SEQUENCE</scope>
</reference>
<feature type="transmembrane region" description="Helical" evidence="1">
    <location>
        <begin position="148"/>
        <end position="170"/>
    </location>
</feature>
<feature type="non-terminal residue" evidence="2">
    <location>
        <position position="263"/>
    </location>
</feature>
<keyword evidence="1" id="KW-0812">Transmembrane</keyword>
<organism evidence="2 3">
    <name type="scientific">Iphiclides podalirius</name>
    <name type="common">scarce swallowtail</name>
    <dbReference type="NCBI Taxonomy" id="110791"/>
    <lineage>
        <taxon>Eukaryota</taxon>
        <taxon>Metazoa</taxon>
        <taxon>Ecdysozoa</taxon>
        <taxon>Arthropoda</taxon>
        <taxon>Hexapoda</taxon>
        <taxon>Insecta</taxon>
        <taxon>Pterygota</taxon>
        <taxon>Neoptera</taxon>
        <taxon>Endopterygota</taxon>
        <taxon>Lepidoptera</taxon>
        <taxon>Glossata</taxon>
        <taxon>Ditrysia</taxon>
        <taxon>Papilionoidea</taxon>
        <taxon>Papilionidae</taxon>
        <taxon>Papilioninae</taxon>
        <taxon>Iphiclides</taxon>
    </lineage>
</organism>
<evidence type="ECO:0008006" key="4">
    <source>
        <dbReference type="Google" id="ProtNLM"/>
    </source>
</evidence>
<evidence type="ECO:0000256" key="1">
    <source>
        <dbReference type="SAM" id="Phobius"/>
    </source>
</evidence>
<sequence>MTEDDIVAVGTILSIISTVALIATWCLIPQWRTLLNYVTTNQIIAGTLHLSTLSLLEVDLSDASIEIVLEVNLYLFYASLCWSLCASMISYLKLVLIHPGKIHRGKRKATLFSYGLLFLMKIVTNVLIPKMFQLKKYSSDMVIELVSIYSIISLNMFVFIKVVVTVVPCCRKRMFKLRSGNIVSLIGVGFVCDVATSLCMLLTMFQLYGGVERIRVRVVMAFRLIPQALVVLFNKRSRDIWSKYLRRRRCIRLNNIAMQNIGV</sequence>
<feature type="transmembrane region" description="Helical" evidence="1">
    <location>
        <begin position="109"/>
        <end position="128"/>
    </location>
</feature>
<feature type="transmembrane region" description="Helical" evidence="1">
    <location>
        <begin position="214"/>
        <end position="233"/>
    </location>
</feature>
<dbReference type="EMBL" id="OW152818">
    <property type="protein sequence ID" value="CAH2072028.1"/>
    <property type="molecule type" value="Genomic_DNA"/>
</dbReference>
<protein>
    <recommendedName>
        <fullName evidence="4">Vomeronasal type-1 receptor</fullName>
    </recommendedName>
</protein>
<feature type="transmembrane region" description="Helical" evidence="1">
    <location>
        <begin position="182"/>
        <end position="208"/>
    </location>
</feature>
<gene>
    <name evidence="2" type="ORF">IPOD504_LOCUS15372</name>
</gene>
<accession>A0ABN8J1H6</accession>
<feature type="transmembrane region" description="Helical" evidence="1">
    <location>
        <begin position="6"/>
        <end position="27"/>
    </location>
</feature>
<proteinExistence type="predicted"/>
<dbReference type="Proteomes" id="UP000837857">
    <property type="component" value="Chromosome 6"/>
</dbReference>
<keyword evidence="1" id="KW-1133">Transmembrane helix</keyword>
<keyword evidence="1" id="KW-0472">Membrane</keyword>